<evidence type="ECO:0000256" key="3">
    <source>
        <dbReference type="ARBA" id="ARBA00022989"/>
    </source>
</evidence>
<evidence type="ECO:0000256" key="5">
    <source>
        <dbReference type="SAM" id="MobiDB-lite"/>
    </source>
</evidence>
<comment type="caution">
    <text evidence="8">The sequence shown here is derived from an EMBL/GenBank/DDBJ whole genome shotgun (WGS) entry which is preliminary data.</text>
</comment>
<evidence type="ECO:0000256" key="6">
    <source>
        <dbReference type="SAM" id="Phobius"/>
    </source>
</evidence>
<evidence type="ECO:0000256" key="4">
    <source>
        <dbReference type="ARBA" id="ARBA00023136"/>
    </source>
</evidence>
<keyword evidence="9" id="KW-1185">Reference proteome</keyword>
<feature type="compositionally biased region" description="Low complexity" evidence="5">
    <location>
        <begin position="103"/>
        <end position="120"/>
    </location>
</feature>
<dbReference type="OrthoDB" id="20273at2759"/>
<keyword evidence="3 6" id="KW-1133">Transmembrane helix</keyword>
<feature type="domain" description="Late embryogenesis abundant protein LEA-2 subgroup" evidence="7">
    <location>
        <begin position="254"/>
        <end position="349"/>
    </location>
</feature>
<dbReference type="PANTHER" id="PTHR31234:SF2">
    <property type="entry name" value="OS05G0199100 PROTEIN"/>
    <property type="match status" value="1"/>
</dbReference>
<proteinExistence type="predicted"/>
<keyword evidence="2 6" id="KW-0812">Transmembrane</keyword>
<gene>
    <name evidence="8" type="ORF">EMPS_05154</name>
</gene>
<feature type="compositionally biased region" description="Polar residues" evidence="5">
    <location>
        <begin position="27"/>
        <end position="37"/>
    </location>
</feature>
<feature type="region of interest" description="Disordered" evidence="5">
    <location>
        <begin position="1"/>
        <end position="37"/>
    </location>
</feature>
<dbReference type="AlphaFoldDB" id="A0A9P3HA22"/>
<accession>A0A9P3HA22</accession>
<dbReference type="PANTHER" id="PTHR31234">
    <property type="entry name" value="LATE EMBRYOGENESIS ABUNDANT (LEA) HYDROXYPROLINE-RICH GLYCOPROTEIN FAMILY"/>
    <property type="match status" value="1"/>
</dbReference>
<sequence length="392" mass="43097">MSYRSNNHYQENNNGNSNGDGHNDSYYSTPTLDAMRSNQQPDNYAMQEMPSARQRNAQRDTYGIPYDTNGYIPDYQQQQEQYHHYAANQQQHPQGQYDHDQYYDSYHAAGGNGANNNTGGYYDASEQQQQLQQPKYYNGYERNSMQLLATQQNRSGAGGSSRPSSMQSNSYKSRALKEERPRSKCLPCFPCIRSTCGRVTCCFFLLILLAIIVLVVIVLTVFKIPTVDYLGLQGEPTFAFNQGNTTLAINFVATIQVKNPNPIGFNFEKIAATAYYPGYSPALGGGEITNASFPSKSTKEILFPITASYDRQQDPGFTVVQDILSRCGILGGVDGQLTINYDIKLTLKILGFSVSPGLKNQSANFACPTDIGQITNGLPGGIGQLLGGGKGG</sequence>
<feature type="compositionally biased region" description="Low complexity" evidence="5">
    <location>
        <begin position="1"/>
        <end position="26"/>
    </location>
</feature>
<feature type="region of interest" description="Disordered" evidence="5">
    <location>
        <begin position="88"/>
        <end position="128"/>
    </location>
</feature>
<evidence type="ECO:0000256" key="2">
    <source>
        <dbReference type="ARBA" id="ARBA00022692"/>
    </source>
</evidence>
<name>A0A9P3HA22_9FUNG</name>
<dbReference type="GO" id="GO:0016020">
    <property type="term" value="C:membrane"/>
    <property type="evidence" value="ECO:0007669"/>
    <property type="project" value="UniProtKB-SubCell"/>
</dbReference>
<protein>
    <recommendedName>
        <fullName evidence="7">Late embryogenesis abundant protein LEA-2 subgroup domain-containing protein</fullName>
    </recommendedName>
</protein>
<dbReference type="InterPro" id="IPR004864">
    <property type="entry name" value="LEA_2"/>
</dbReference>
<dbReference type="Gene3D" id="2.60.40.1820">
    <property type="match status" value="1"/>
</dbReference>
<evidence type="ECO:0000259" key="7">
    <source>
        <dbReference type="Pfam" id="PF03168"/>
    </source>
</evidence>
<dbReference type="SUPFAM" id="SSF117070">
    <property type="entry name" value="LEA14-like"/>
    <property type="match status" value="1"/>
</dbReference>
<evidence type="ECO:0000256" key="1">
    <source>
        <dbReference type="ARBA" id="ARBA00004167"/>
    </source>
</evidence>
<reference evidence="8" key="2">
    <citation type="journal article" date="2022" name="Microbiol. Resour. Announc.">
        <title>Whole-Genome Sequence of Entomortierella parvispora E1425, a Mucoromycotan Fungus Associated with Burkholderiaceae-Related Endosymbiotic Bacteria.</title>
        <authorList>
            <person name="Herlambang A."/>
            <person name="Guo Y."/>
            <person name="Takashima Y."/>
            <person name="Narisawa K."/>
            <person name="Ohta H."/>
            <person name="Nishizawa T."/>
        </authorList>
    </citation>
    <scope>NUCLEOTIDE SEQUENCE</scope>
    <source>
        <strain evidence="8">E1425</strain>
    </source>
</reference>
<feature type="region of interest" description="Disordered" evidence="5">
    <location>
        <begin position="151"/>
        <end position="175"/>
    </location>
</feature>
<dbReference type="Pfam" id="PF03168">
    <property type="entry name" value="LEA_2"/>
    <property type="match status" value="1"/>
</dbReference>
<reference evidence="8" key="1">
    <citation type="submission" date="2021-11" db="EMBL/GenBank/DDBJ databases">
        <authorList>
            <person name="Herlambang A."/>
            <person name="Guo Y."/>
            <person name="Takashima Y."/>
            <person name="Nishizawa T."/>
        </authorList>
    </citation>
    <scope>NUCLEOTIDE SEQUENCE</scope>
    <source>
        <strain evidence="8">E1425</strain>
    </source>
</reference>
<comment type="subcellular location">
    <subcellularLocation>
        <location evidence="1">Membrane</location>
        <topology evidence="1">Single-pass membrane protein</topology>
    </subcellularLocation>
</comment>
<dbReference type="EMBL" id="BQFW01000007">
    <property type="protein sequence ID" value="GJJ72796.1"/>
    <property type="molecule type" value="Genomic_DNA"/>
</dbReference>
<dbReference type="InterPro" id="IPR044839">
    <property type="entry name" value="NDR1-like"/>
</dbReference>
<dbReference type="GO" id="GO:0098542">
    <property type="term" value="P:defense response to other organism"/>
    <property type="evidence" value="ECO:0007669"/>
    <property type="project" value="InterPro"/>
</dbReference>
<organism evidence="8 9">
    <name type="scientific">Entomortierella parvispora</name>
    <dbReference type="NCBI Taxonomy" id="205924"/>
    <lineage>
        <taxon>Eukaryota</taxon>
        <taxon>Fungi</taxon>
        <taxon>Fungi incertae sedis</taxon>
        <taxon>Mucoromycota</taxon>
        <taxon>Mortierellomycotina</taxon>
        <taxon>Mortierellomycetes</taxon>
        <taxon>Mortierellales</taxon>
        <taxon>Mortierellaceae</taxon>
        <taxon>Entomortierella</taxon>
    </lineage>
</organism>
<evidence type="ECO:0000313" key="8">
    <source>
        <dbReference type="EMBL" id="GJJ72796.1"/>
    </source>
</evidence>
<feature type="transmembrane region" description="Helical" evidence="6">
    <location>
        <begin position="203"/>
        <end position="222"/>
    </location>
</feature>
<keyword evidence="4 6" id="KW-0472">Membrane</keyword>
<evidence type="ECO:0000313" key="9">
    <source>
        <dbReference type="Proteomes" id="UP000827284"/>
    </source>
</evidence>
<dbReference type="Proteomes" id="UP000827284">
    <property type="component" value="Unassembled WGS sequence"/>
</dbReference>